<protein>
    <submittedName>
        <fullName evidence="1">Uncharacterized protein</fullName>
    </submittedName>
</protein>
<reference evidence="1" key="1">
    <citation type="submission" date="2023-08" db="EMBL/GenBank/DDBJ databases">
        <authorList>
            <person name="Chen Y."/>
            <person name="Shah S."/>
            <person name="Dougan E. K."/>
            <person name="Thang M."/>
            <person name="Chan C."/>
        </authorList>
    </citation>
    <scope>NUCLEOTIDE SEQUENCE</scope>
</reference>
<proteinExistence type="predicted"/>
<organism evidence="1 2">
    <name type="scientific">Effrenium voratum</name>
    <dbReference type="NCBI Taxonomy" id="2562239"/>
    <lineage>
        <taxon>Eukaryota</taxon>
        <taxon>Sar</taxon>
        <taxon>Alveolata</taxon>
        <taxon>Dinophyceae</taxon>
        <taxon>Suessiales</taxon>
        <taxon>Symbiodiniaceae</taxon>
        <taxon>Effrenium</taxon>
    </lineage>
</organism>
<keyword evidence="2" id="KW-1185">Reference proteome</keyword>
<name>A0AA36JA19_9DINO</name>
<dbReference type="Proteomes" id="UP001178507">
    <property type="component" value="Unassembled WGS sequence"/>
</dbReference>
<dbReference type="EMBL" id="CAUJNA010003450">
    <property type="protein sequence ID" value="CAJ1402392.1"/>
    <property type="molecule type" value="Genomic_DNA"/>
</dbReference>
<dbReference type="AlphaFoldDB" id="A0AA36JA19"/>
<sequence>MRSTLELLAQLVQTRLLAQCPVLHQYNILALGFIAKGCTKFSFDLPGKGRCFKFGDLQVPHRNDMQKFRANQVLQENLARPRFGRAARLGCWGCCFLAFEAGVVWLLQLSSPKANWRAVP</sequence>
<accession>A0AA36JA19</accession>
<evidence type="ECO:0000313" key="1">
    <source>
        <dbReference type="EMBL" id="CAJ1402392.1"/>
    </source>
</evidence>
<comment type="caution">
    <text evidence="1">The sequence shown here is derived from an EMBL/GenBank/DDBJ whole genome shotgun (WGS) entry which is preliminary data.</text>
</comment>
<gene>
    <name evidence="1" type="ORF">EVOR1521_LOCUS25300</name>
</gene>
<evidence type="ECO:0000313" key="2">
    <source>
        <dbReference type="Proteomes" id="UP001178507"/>
    </source>
</evidence>